<name>A0ABY4AMJ1_9BURK</name>
<evidence type="ECO:0000256" key="4">
    <source>
        <dbReference type="ARBA" id="ARBA00023163"/>
    </source>
</evidence>
<evidence type="ECO:0000259" key="7">
    <source>
        <dbReference type="PROSITE" id="PS50110"/>
    </source>
</evidence>
<dbReference type="SMART" id="SM00448">
    <property type="entry name" value="REC"/>
    <property type="match status" value="1"/>
</dbReference>
<keyword evidence="9" id="KW-1185">Reference proteome</keyword>
<dbReference type="PROSITE" id="PS00622">
    <property type="entry name" value="HTH_LUXR_1"/>
    <property type="match status" value="1"/>
</dbReference>
<evidence type="ECO:0000256" key="1">
    <source>
        <dbReference type="ARBA" id="ARBA00022553"/>
    </source>
</evidence>
<dbReference type="SUPFAM" id="SSF52172">
    <property type="entry name" value="CheY-like"/>
    <property type="match status" value="1"/>
</dbReference>
<dbReference type="Pfam" id="PF00196">
    <property type="entry name" value="GerE"/>
    <property type="match status" value="1"/>
</dbReference>
<keyword evidence="4" id="KW-0804">Transcription</keyword>
<dbReference type="PANTHER" id="PTHR43214">
    <property type="entry name" value="TWO-COMPONENT RESPONSE REGULATOR"/>
    <property type="match status" value="1"/>
</dbReference>
<keyword evidence="3" id="KW-0238">DNA-binding</keyword>
<feature type="domain" description="HTH luxR-type" evidence="6">
    <location>
        <begin position="176"/>
        <end position="241"/>
    </location>
</feature>
<feature type="domain" description="Response regulatory" evidence="7">
    <location>
        <begin position="10"/>
        <end position="126"/>
    </location>
</feature>
<dbReference type="InterPro" id="IPR001789">
    <property type="entry name" value="Sig_transdc_resp-reg_receiver"/>
</dbReference>
<evidence type="ECO:0000256" key="2">
    <source>
        <dbReference type="ARBA" id="ARBA00023015"/>
    </source>
</evidence>
<dbReference type="SMART" id="SM00421">
    <property type="entry name" value="HTH_LUXR"/>
    <property type="match status" value="1"/>
</dbReference>
<dbReference type="InterPro" id="IPR058245">
    <property type="entry name" value="NreC/VraR/RcsB-like_REC"/>
</dbReference>
<dbReference type="InterPro" id="IPR011006">
    <property type="entry name" value="CheY-like_superfamily"/>
</dbReference>
<dbReference type="PANTHER" id="PTHR43214:SF41">
    <property type="entry name" value="NITRATE_NITRITE RESPONSE REGULATOR PROTEIN NARP"/>
    <property type="match status" value="1"/>
</dbReference>
<dbReference type="PROSITE" id="PS50110">
    <property type="entry name" value="RESPONSE_REGULATORY"/>
    <property type="match status" value="1"/>
</dbReference>
<dbReference type="SUPFAM" id="SSF46894">
    <property type="entry name" value="C-terminal effector domain of the bipartite response regulators"/>
    <property type="match status" value="1"/>
</dbReference>
<dbReference type="Proteomes" id="UP000831607">
    <property type="component" value="Chromosome"/>
</dbReference>
<dbReference type="EMBL" id="CP063982">
    <property type="protein sequence ID" value="UOD51541.1"/>
    <property type="molecule type" value="Genomic_DNA"/>
</dbReference>
<dbReference type="PROSITE" id="PS50043">
    <property type="entry name" value="HTH_LUXR_2"/>
    <property type="match status" value="1"/>
</dbReference>
<feature type="modified residue" description="4-aspartylphosphate" evidence="5">
    <location>
        <position position="61"/>
    </location>
</feature>
<dbReference type="CDD" id="cd06170">
    <property type="entry name" value="LuxR_C_like"/>
    <property type="match status" value="1"/>
</dbReference>
<keyword evidence="2" id="KW-0805">Transcription regulation</keyword>
<dbReference type="PRINTS" id="PR00038">
    <property type="entry name" value="HTHLUXR"/>
</dbReference>
<evidence type="ECO:0000313" key="8">
    <source>
        <dbReference type="EMBL" id="UOD51541.1"/>
    </source>
</evidence>
<evidence type="ECO:0000256" key="5">
    <source>
        <dbReference type="PROSITE-ProRule" id="PRU00169"/>
    </source>
</evidence>
<organism evidence="8 9">
    <name type="scientific">Orrella daihaiensis</name>
    <dbReference type="NCBI Taxonomy" id="2782176"/>
    <lineage>
        <taxon>Bacteria</taxon>
        <taxon>Pseudomonadati</taxon>
        <taxon>Pseudomonadota</taxon>
        <taxon>Betaproteobacteria</taxon>
        <taxon>Burkholderiales</taxon>
        <taxon>Alcaligenaceae</taxon>
        <taxon>Orrella</taxon>
    </lineage>
</organism>
<proteinExistence type="predicted"/>
<keyword evidence="1 5" id="KW-0597">Phosphoprotein</keyword>
<dbReference type="InterPro" id="IPR039420">
    <property type="entry name" value="WalR-like"/>
</dbReference>
<gene>
    <name evidence="8" type="ORF">DHf2319_03375</name>
</gene>
<sequence>MDTEIAYPIRLLIVDDHALFRRGLIALLSQDRRFSIVGEAENAEAALDAADKLQPDAILLDNHMPGLTGIAAIGSLKKIAPKCQVLMLTVSESPDDLAAAIRAGAAGYLLKTINTEDLADSVEKIVSGDTIISPEMMTKLVGLLRNMPQDDGLQAPAPDTVQLATDVQPAEMVVQANDPIHDLSPRETEILRLIACGNSNKHIARELDIAETTVKIHVQHILRKLNISNRVHAAVYATTRGL</sequence>
<dbReference type="InterPro" id="IPR000792">
    <property type="entry name" value="Tscrpt_reg_LuxR_C"/>
</dbReference>
<dbReference type="InterPro" id="IPR016032">
    <property type="entry name" value="Sig_transdc_resp-reg_C-effctor"/>
</dbReference>
<accession>A0ABY4AMJ1</accession>
<evidence type="ECO:0000259" key="6">
    <source>
        <dbReference type="PROSITE" id="PS50043"/>
    </source>
</evidence>
<evidence type="ECO:0000256" key="3">
    <source>
        <dbReference type="ARBA" id="ARBA00023125"/>
    </source>
</evidence>
<evidence type="ECO:0000313" key="9">
    <source>
        <dbReference type="Proteomes" id="UP000831607"/>
    </source>
</evidence>
<dbReference type="CDD" id="cd17535">
    <property type="entry name" value="REC_NarL-like"/>
    <property type="match status" value="1"/>
</dbReference>
<dbReference type="Pfam" id="PF00072">
    <property type="entry name" value="Response_reg"/>
    <property type="match status" value="1"/>
</dbReference>
<dbReference type="Gene3D" id="3.40.50.2300">
    <property type="match status" value="1"/>
</dbReference>
<protein>
    <submittedName>
        <fullName evidence="8">Response regulator transcription factor</fullName>
    </submittedName>
</protein>
<reference evidence="8 9" key="1">
    <citation type="submission" date="2020-11" db="EMBL/GenBank/DDBJ databases">
        <title>Algicoccus daihaiensis sp.nov., isolated from Daihai Lake in Inner Mongolia.</title>
        <authorList>
            <person name="Kai J."/>
        </authorList>
    </citation>
    <scope>NUCLEOTIDE SEQUENCE [LARGE SCALE GENOMIC DNA]</scope>
    <source>
        <strain evidence="9">f23</strain>
    </source>
</reference>